<dbReference type="GO" id="GO:0005524">
    <property type="term" value="F:ATP binding"/>
    <property type="evidence" value="ECO:0007669"/>
    <property type="project" value="UniProtKB-KW"/>
</dbReference>
<dbReference type="EC" id="6.3.5.3" evidence="8"/>
<comment type="catalytic activity">
    <reaction evidence="8">
        <text>L-glutamine + H2O = L-glutamate + NH4(+)</text>
        <dbReference type="Rhea" id="RHEA:15889"/>
        <dbReference type="ChEBI" id="CHEBI:15377"/>
        <dbReference type="ChEBI" id="CHEBI:28938"/>
        <dbReference type="ChEBI" id="CHEBI:29985"/>
        <dbReference type="ChEBI" id="CHEBI:58359"/>
        <dbReference type="EC" id="3.5.1.2"/>
    </reaction>
</comment>
<keyword evidence="4 8" id="KW-0658">Purine biosynthesis</keyword>
<comment type="subcellular location">
    <subcellularLocation>
        <location evidence="8">Cytoplasm</location>
    </subcellularLocation>
</comment>
<feature type="active site" evidence="8">
    <location>
        <position position="208"/>
    </location>
</feature>
<dbReference type="Pfam" id="PF13507">
    <property type="entry name" value="GATase_5"/>
    <property type="match status" value="1"/>
</dbReference>
<comment type="function">
    <text evidence="8">Part of the phosphoribosylformylglycinamidine synthase complex involved in the purines biosynthetic pathway. Catalyzes the ATP-dependent conversion of formylglycinamide ribonucleotide (FGAR) and glutamine to yield formylglycinamidine ribonucleotide (FGAM) and glutamate. The FGAM synthase complex is composed of three subunits. PurQ produces an ammonia molecule by converting glutamine to glutamate. PurL transfers the ammonia molecule to FGAR to form FGAM in an ATP-dependent manner. PurS interacts with PurQ and PurL and is thought to assist in the transfer of the ammonia molecule from PurQ to PurL.</text>
</comment>
<dbReference type="GO" id="GO:0004359">
    <property type="term" value="F:glutaminase activity"/>
    <property type="evidence" value="ECO:0007669"/>
    <property type="project" value="UniProtKB-EC"/>
</dbReference>
<evidence type="ECO:0000313" key="9">
    <source>
        <dbReference type="EMBL" id="AFD03416.1"/>
    </source>
</evidence>
<dbReference type="PROSITE" id="PS51273">
    <property type="entry name" value="GATASE_TYPE_1"/>
    <property type="match status" value="1"/>
</dbReference>
<evidence type="ECO:0000256" key="3">
    <source>
        <dbReference type="ARBA" id="ARBA00022741"/>
    </source>
</evidence>
<keyword evidence="2 8" id="KW-0436">Ligase</keyword>
<gene>
    <name evidence="8" type="primary">purQ</name>
</gene>
<dbReference type="NCBIfam" id="NF002957">
    <property type="entry name" value="PRK03619.1"/>
    <property type="match status" value="1"/>
</dbReference>
<dbReference type="GO" id="GO:0005737">
    <property type="term" value="C:cytoplasm"/>
    <property type="evidence" value="ECO:0007669"/>
    <property type="project" value="UniProtKB-SubCell"/>
</dbReference>
<dbReference type="EMBL" id="JQ085825">
    <property type="protein sequence ID" value="AFD03416.1"/>
    <property type="molecule type" value="Genomic_DNA"/>
</dbReference>
<feature type="active site" description="Nucleophile" evidence="8">
    <location>
        <position position="89"/>
    </location>
</feature>
<accession>H9BX94</accession>
<proteinExistence type="inferred from homology"/>
<evidence type="ECO:0000256" key="8">
    <source>
        <dbReference type="HAMAP-Rule" id="MF_00421"/>
    </source>
</evidence>
<dbReference type="GO" id="GO:0006189">
    <property type="term" value="P:'de novo' IMP biosynthetic process"/>
    <property type="evidence" value="ECO:0007669"/>
    <property type="project" value="UniProtKB-UniRule"/>
</dbReference>
<dbReference type="NCBIfam" id="TIGR01737">
    <property type="entry name" value="FGAM_synth_I"/>
    <property type="match status" value="1"/>
</dbReference>
<comment type="catalytic activity">
    <reaction evidence="8">
        <text>N(2)-formyl-N(1)-(5-phospho-beta-D-ribosyl)glycinamide + L-glutamine + ATP + H2O = 2-formamido-N(1)-(5-O-phospho-beta-D-ribosyl)acetamidine + L-glutamate + ADP + phosphate + H(+)</text>
        <dbReference type="Rhea" id="RHEA:17129"/>
        <dbReference type="ChEBI" id="CHEBI:15377"/>
        <dbReference type="ChEBI" id="CHEBI:15378"/>
        <dbReference type="ChEBI" id="CHEBI:29985"/>
        <dbReference type="ChEBI" id="CHEBI:30616"/>
        <dbReference type="ChEBI" id="CHEBI:43474"/>
        <dbReference type="ChEBI" id="CHEBI:58359"/>
        <dbReference type="ChEBI" id="CHEBI:147286"/>
        <dbReference type="ChEBI" id="CHEBI:147287"/>
        <dbReference type="ChEBI" id="CHEBI:456216"/>
        <dbReference type="EC" id="6.3.5.3"/>
    </reaction>
</comment>
<keyword evidence="9" id="KW-0808">Transferase</keyword>
<keyword evidence="3 8" id="KW-0547">Nucleotide-binding</keyword>
<dbReference type="InterPro" id="IPR029062">
    <property type="entry name" value="Class_I_gatase-like"/>
</dbReference>
<reference evidence="9" key="1">
    <citation type="submission" date="2011-11" db="EMBL/GenBank/DDBJ databases">
        <title>Construction and analysis of a metagenome of deep-sea sediment.</title>
        <authorList>
            <person name="Huo Y.-Y."/>
            <person name="Cheng H."/>
            <person name="Wu M."/>
        </authorList>
    </citation>
    <scope>NUCLEOTIDE SEQUENCE</scope>
</reference>
<comment type="subunit">
    <text evidence="8">Part of the FGAM synthase complex composed of 1 PurL, 1 PurQ and 2 PurS subunits.</text>
</comment>
<keyword evidence="5 8" id="KW-0378">Hydrolase</keyword>
<keyword evidence="6 8" id="KW-0067">ATP-binding</keyword>
<dbReference type="InterPro" id="IPR010075">
    <property type="entry name" value="PRibForGlyAmidine_synth_PurQ"/>
</dbReference>
<dbReference type="SUPFAM" id="SSF52317">
    <property type="entry name" value="Class I glutamine amidotransferase-like"/>
    <property type="match status" value="1"/>
</dbReference>
<evidence type="ECO:0000256" key="1">
    <source>
        <dbReference type="ARBA" id="ARBA00022490"/>
    </source>
</evidence>
<dbReference type="HAMAP" id="MF_00421">
    <property type="entry name" value="PurQ"/>
    <property type="match status" value="1"/>
</dbReference>
<keyword evidence="7 8" id="KW-0315">Glutamine amidotransferase</keyword>
<dbReference type="EC" id="3.5.1.2" evidence="8"/>
<dbReference type="PANTHER" id="PTHR47552:SF1">
    <property type="entry name" value="PHOSPHORIBOSYLFORMYLGLYCINAMIDINE SYNTHASE SUBUNIT PURQ"/>
    <property type="match status" value="1"/>
</dbReference>
<dbReference type="PANTHER" id="PTHR47552">
    <property type="entry name" value="PHOSPHORIBOSYLFORMYLGLYCINAMIDINE SYNTHASE SUBUNIT PURQ"/>
    <property type="match status" value="1"/>
</dbReference>
<dbReference type="Gene3D" id="3.40.50.880">
    <property type="match status" value="1"/>
</dbReference>
<organism evidence="9">
    <name type="scientific">uncultured archaeon W5-61a</name>
    <dbReference type="NCBI Taxonomy" id="1131008"/>
    <lineage>
        <taxon>Archaea</taxon>
        <taxon>environmental samples</taxon>
    </lineage>
</organism>
<dbReference type="PIRSF" id="PIRSF001586">
    <property type="entry name" value="FGAM_synth_I"/>
    <property type="match status" value="1"/>
</dbReference>
<feature type="active site" evidence="8">
    <location>
        <position position="206"/>
    </location>
</feature>
<evidence type="ECO:0000256" key="2">
    <source>
        <dbReference type="ARBA" id="ARBA00022598"/>
    </source>
</evidence>
<evidence type="ECO:0000256" key="4">
    <source>
        <dbReference type="ARBA" id="ARBA00022755"/>
    </source>
</evidence>
<name>H9BX94_9ARCH</name>
<evidence type="ECO:0000256" key="7">
    <source>
        <dbReference type="ARBA" id="ARBA00022962"/>
    </source>
</evidence>
<dbReference type="UniPathway" id="UPA00074">
    <property type="reaction ID" value="UER00128"/>
</dbReference>
<keyword evidence="1 8" id="KW-0963">Cytoplasm</keyword>
<protein>
    <recommendedName>
        <fullName evidence="8">Phosphoribosylformylglycinamidine synthase subunit PurQ</fullName>
        <shortName evidence="8">FGAM synthase</shortName>
        <ecNumber evidence="8">6.3.5.3</ecNumber>
    </recommendedName>
    <alternativeName>
        <fullName evidence="8">Formylglycinamide ribonucleotide amidotransferase subunit I</fullName>
        <shortName evidence="8">FGAR amidotransferase I</shortName>
        <shortName evidence="8">FGAR-AT I</shortName>
    </alternativeName>
    <alternativeName>
        <fullName evidence="8">Glutaminase PurQ</fullName>
        <ecNumber evidence="8">3.5.1.2</ecNumber>
    </alternativeName>
    <alternativeName>
        <fullName evidence="8">Phosphoribosylformylglycinamidine synthase subunit I</fullName>
    </alternativeName>
</protein>
<dbReference type="GO" id="GO:0004642">
    <property type="term" value="F:phosphoribosylformylglycinamidine synthase activity"/>
    <property type="evidence" value="ECO:0007669"/>
    <property type="project" value="UniProtKB-UniRule"/>
</dbReference>
<dbReference type="GO" id="GO:0016740">
    <property type="term" value="F:transferase activity"/>
    <property type="evidence" value="ECO:0007669"/>
    <property type="project" value="UniProtKB-KW"/>
</dbReference>
<dbReference type="CDD" id="cd01740">
    <property type="entry name" value="GATase1_FGAR_AT"/>
    <property type="match status" value="1"/>
</dbReference>
<dbReference type="AlphaFoldDB" id="H9BX94"/>
<evidence type="ECO:0000256" key="5">
    <source>
        <dbReference type="ARBA" id="ARBA00022801"/>
    </source>
</evidence>
<evidence type="ECO:0000256" key="6">
    <source>
        <dbReference type="ARBA" id="ARBA00022840"/>
    </source>
</evidence>
<sequence>MDKLKVAIVQFPGTNCDRDTYHILNDVLKADVQVIWHEDLRMDAFDSAVIPGGFSYGDNLRAGVIAAYSPALGQLRKAGEDGKPILGICNGFQILVESGLLPGALLRNSGLRFVCRWVNVRVEAGNSLFTKFSENGTILKMPIAHNEGRYYAEDDLLASLERNGQIIFKYVDEGGQPSEPSNPNGSVSNIAGVSNHGGNIVGLMPHPERASESLLSPFRTTHGLQIFTSMLRSVEVLLKR</sequence>
<comment type="pathway">
    <text evidence="8">Purine metabolism; IMP biosynthesis via de novo pathway; 5-amino-1-(5-phospho-D-ribosyl)imidazole from N(2)-formyl-N(1)-(5-phospho-D-ribosyl)glycinamide: step 1/2.</text>
</comment>
<dbReference type="SMART" id="SM01211">
    <property type="entry name" value="GATase_5"/>
    <property type="match status" value="1"/>
</dbReference>